<keyword evidence="5" id="KW-0998">Cell outer membrane</keyword>
<dbReference type="Pfam" id="PF07980">
    <property type="entry name" value="SusD_RagB"/>
    <property type="match status" value="1"/>
</dbReference>
<evidence type="ECO:0000313" key="8">
    <source>
        <dbReference type="EMBL" id="QDH81267.1"/>
    </source>
</evidence>
<gene>
    <name evidence="8" type="ORF">FKX85_20420</name>
</gene>
<keyword evidence="9" id="KW-1185">Reference proteome</keyword>
<feature type="transmembrane region" description="Helical" evidence="6">
    <location>
        <begin position="18"/>
        <end position="37"/>
    </location>
</feature>
<dbReference type="Proteomes" id="UP000316614">
    <property type="component" value="Chromosome"/>
</dbReference>
<reference evidence="8 9" key="1">
    <citation type="submission" date="2019-06" db="EMBL/GenBank/DDBJ databases">
        <title>Echinicola alkalisoli sp. nov. isolated from saline soil.</title>
        <authorList>
            <person name="Sun J.-Q."/>
            <person name="Xu L."/>
        </authorList>
    </citation>
    <scope>NUCLEOTIDE SEQUENCE [LARGE SCALE GENOMIC DNA]</scope>
    <source>
        <strain evidence="8 9">LN3S3</strain>
    </source>
</reference>
<evidence type="ECO:0000256" key="3">
    <source>
        <dbReference type="ARBA" id="ARBA00022729"/>
    </source>
</evidence>
<dbReference type="InterPro" id="IPR036378">
    <property type="entry name" value="FAS1_dom_sf"/>
</dbReference>
<dbReference type="AlphaFoldDB" id="A0A514CNC4"/>
<keyword evidence="6" id="KW-0812">Transmembrane</keyword>
<evidence type="ECO:0000256" key="6">
    <source>
        <dbReference type="SAM" id="Phobius"/>
    </source>
</evidence>
<comment type="subcellular location">
    <subcellularLocation>
        <location evidence="1">Cell outer membrane</location>
    </subcellularLocation>
</comment>
<keyword evidence="6" id="KW-1133">Transmembrane helix</keyword>
<sequence>MGPHLSFYSVSKEMKHYLFLYLKGPLIMLVFAVILIGCSTETETDPPTDNNIRTAKQTTEDLMGYLSQVDSIQQFAGSFSSLSLDDDQVINGLTLIVPIDQQTESEEDRQAATGESSRVSVDFSVEDHVISGEVDLFSLEDGHLLTALSGKQVRVSRQDDLVYLNGVQVIAPLSTKVPKSQAFLLPSPLTDFDINLPIRETVMNITVMDATEWSPINLDGLPVSGAEVRVYRSKSDYFNGEYILKSYTNQEGHCTIRGLENRYHYVEVVHGEKSNIFDPVSRPEWERITGLEAAGIFSNLDQIQRYPSQKSMELGGIRWKDQNQDGTIDDQDRISMPGQYFGYYNGHNWDAKIYIGYPDGNPRLELDKEEAQAMLGEVSLELFWKDLAIIDGLMVNQATNDGLPSIFHSILGFRFGPQDPAIAQVWKRAYDSITLLDFTIAYAGAGAAEEALQARAWRAYVYLQLSQYFGNVPMLEKGQYANQVPKEDMFDYLVEELGELAELLPRQMEGYGLMTRYGAKTLLARISMEQGDSRKTTDLCREILGSEQFQLEQGLALFNPVSRENIWSARNYNHSYVQDYFFGREYWAPIRLTEIHLMLAESRLARQDALEAMDIINLLRDRSGQSPVIETEGLRKVFEEQWFQELAREGSTFTAIRRWEKEYEYLYHSGFNANKNTYLPIPQVVIDDHFEMMQNRGY</sequence>
<evidence type="ECO:0000256" key="1">
    <source>
        <dbReference type="ARBA" id="ARBA00004442"/>
    </source>
</evidence>
<dbReference type="EMBL" id="CP041253">
    <property type="protein sequence ID" value="QDH81267.1"/>
    <property type="molecule type" value="Genomic_DNA"/>
</dbReference>
<dbReference type="Gene3D" id="1.25.40.390">
    <property type="match status" value="2"/>
</dbReference>
<dbReference type="InterPro" id="IPR012944">
    <property type="entry name" value="SusD_RagB_dom"/>
</dbReference>
<dbReference type="OrthoDB" id="611136at2"/>
<evidence type="ECO:0000259" key="7">
    <source>
        <dbReference type="Pfam" id="PF07980"/>
    </source>
</evidence>
<evidence type="ECO:0000256" key="2">
    <source>
        <dbReference type="ARBA" id="ARBA00006275"/>
    </source>
</evidence>
<organism evidence="8 9">
    <name type="scientific">Echinicola soli</name>
    <dbReference type="NCBI Taxonomy" id="2591634"/>
    <lineage>
        <taxon>Bacteria</taxon>
        <taxon>Pseudomonadati</taxon>
        <taxon>Bacteroidota</taxon>
        <taxon>Cytophagia</taxon>
        <taxon>Cytophagales</taxon>
        <taxon>Cyclobacteriaceae</taxon>
        <taxon>Echinicola</taxon>
    </lineage>
</organism>
<evidence type="ECO:0000313" key="9">
    <source>
        <dbReference type="Proteomes" id="UP000316614"/>
    </source>
</evidence>
<accession>A0A514CNC4</accession>
<keyword evidence="4 6" id="KW-0472">Membrane</keyword>
<dbReference type="GO" id="GO:0009279">
    <property type="term" value="C:cell outer membrane"/>
    <property type="evidence" value="ECO:0007669"/>
    <property type="project" value="UniProtKB-SubCell"/>
</dbReference>
<dbReference type="InterPro" id="IPR011990">
    <property type="entry name" value="TPR-like_helical_dom_sf"/>
</dbReference>
<dbReference type="SUPFAM" id="SSF48452">
    <property type="entry name" value="TPR-like"/>
    <property type="match status" value="1"/>
</dbReference>
<comment type="similarity">
    <text evidence="2">Belongs to the SusD family.</text>
</comment>
<dbReference type="Gene3D" id="2.30.180.10">
    <property type="entry name" value="FAS1 domain"/>
    <property type="match status" value="1"/>
</dbReference>
<proteinExistence type="inferred from homology"/>
<dbReference type="KEGG" id="echi:FKX85_20420"/>
<evidence type="ECO:0000256" key="4">
    <source>
        <dbReference type="ARBA" id="ARBA00023136"/>
    </source>
</evidence>
<name>A0A514CNC4_9BACT</name>
<protein>
    <submittedName>
        <fullName evidence="8">RagB/SusD family nutrient uptake outer membrane protein</fullName>
    </submittedName>
</protein>
<evidence type="ECO:0000256" key="5">
    <source>
        <dbReference type="ARBA" id="ARBA00023237"/>
    </source>
</evidence>
<keyword evidence="3" id="KW-0732">Signal</keyword>
<feature type="domain" description="RagB/SusD" evidence="7">
    <location>
        <begin position="582"/>
        <end position="675"/>
    </location>
</feature>